<sequence length="199" mass="22704">MNAMPFHPPTDYYCKELASLDKEICSLLAKRKELSNQNPGFPELDLIAQWSKTFGLKEYWLSIVFAHLLNEEQIHIPVEPMEFLRFIPVLRSVTANELSHTVTYLKQYSNVSIVHIETEVITSEPFVHLGHAMFELSIAPEYLCTLNRGGGSGKTIQHSFVVTPPLPDDVSEVEFHFKVKPLPEPEFQRVLLKEIAVTI</sequence>
<gene>
    <name evidence="1" type="ORF">SDC9_09378</name>
</gene>
<dbReference type="AlphaFoldDB" id="A0A644TB67"/>
<comment type="caution">
    <text evidence="1">The sequence shown here is derived from an EMBL/GenBank/DDBJ whole genome shotgun (WGS) entry which is preliminary data.</text>
</comment>
<evidence type="ECO:0000313" key="1">
    <source>
        <dbReference type="EMBL" id="MPL63737.1"/>
    </source>
</evidence>
<proteinExistence type="predicted"/>
<dbReference type="EMBL" id="VSSQ01000022">
    <property type="protein sequence ID" value="MPL63737.1"/>
    <property type="molecule type" value="Genomic_DNA"/>
</dbReference>
<organism evidence="1">
    <name type="scientific">bioreactor metagenome</name>
    <dbReference type="NCBI Taxonomy" id="1076179"/>
    <lineage>
        <taxon>unclassified sequences</taxon>
        <taxon>metagenomes</taxon>
        <taxon>ecological metagenomes</taxon>
    </lineage>
</organism>
<accession>A0A644TB67</accession>
<protein>
    <submittedName>
        <fullName evidence="1">Uncharacterized protein</fullName>
    </submittedName>
</protein>
<name>A0A644TB67_9ZZZZ</name>
<reference evidence="1" key="1">
    <citation type="submission" date="2019-08" db="EMBL/GenBank/DDBJ databases">
        <authorList>
            <person name="Kucharzyk K."/>
            <person name="Murdoch R.W."/>
            <person name="Higgins S."/>
            <person name="Loffler F."/>
        </authorList>
    </citation>
    <scope>NUCLEOTIDE SEQUENCE</scope>
</reference>